<dbReference type="PIRSF" id="PIRSF000332">
    <property type="entry name" value="FMO"/>
    <property type="match status" value="1"/>
</dbReference>
<evidence type="ECO:0000256" key="16">
    <source>
        <dbReference type="ARBA" id="ARBA00048088"/>
    </source>
</evidence>
<dbReference type="Gene3D" id="3.50.50.60">
    <property type="entry name" value="FAD/NAD(P)-binding domain"/>
    <property type="match status" value="1"/>
</dbReference>
<accession>A0A183CMU5</accession>
<keyword evidence="10 18" id="KW-0560">Oxidoreductase</keyword>
<evidence type="ECO:0000313" key="21">
    <source>
        <dbReference type="Proteomes" id="UP000050741"/>
    </source>
</evidence>
<comment type="subcellular location">
    <subcellularLocation>
        <location evidence="2">Endoplasmic reticulum membrane</location>
        <topology evidence="2">Single-pass membrane protein</topology>
    </subcellularLocation>
</comment>
<evidence type="ECO:0000256" key="14">
    <source>
        <dbReference type="ARBA" id="ARBA00047338"/>
    </source>
</evidence>
<keyword evidence="4 18" id="KW-0285">Flavoprotein</keyword>
<comment type="function">
    <text evidence="13">Broad spectrum monooxygenase that catalyzes the oxygenation of a wide variety of nitrogen- and sulfur-containing compounds including xenobiotics. Catalyzes the S-oxygenation of hypotaurine to produce taurine, an organic osmolyte involved in cell volume regulation as well as a variety of cytoprotective and developmental processes. In vitro, catalyzes the N-oxygenation of trimethylamine (TMA) to produce trimethylamine N-oxide (TMAO) and could therefore participate to the detoxification of this compound that is generated by the action of gut microbiota from dietary precursors such as choline, choline containing compounds, betaine or L-carnitine.</text>
</comment>
<dbReference type="GO" id="GO:0034899">
    <property type="term" value="F:trimethylamine monooxygenase activity"/>
    <property type="evidence" value="ECO:0007669"/>
    <property type="project" value="UniProtKB-EC"/>
</dbReference>
<keyword evidence="11 18" id="KW-0503">Monooxygenase</keyword>
<dbReference type="InterPro" id="IPR020946">
    <property type="entry name" value="Flavin_mOase-like"/>
</dbReference>
<dbReference type="InterPro" id="IPR002253">
    <property type="entry name" value="Flavin_mOase_1"/>
</dbReference>
<organism evidence="21 22">
    <name type="scientific">Globodera pallida</name>
    <name type="common">Potato cyst nematode worm</name>
    <name type="synonym">Heterodera pallida</name>
    <dbReference type="NCBI Taxonomy" id="36090"/>
    <lineage>
        <taxon>Eukaryota</taxon>
        <taxon>Metazoa</taxon>
        <taxon>Ecdysozoa</taxon>
        <taxon>Nematoda</taxon>
        <taxon>Chromadorea</taxon>
        <taxon>Rhabditida</taxon>
        <taxon>Tylenchina</taxon>
        <taxon>Tylenchomorpha</taxon>
        <taxon>Tylenchoidea</taxon>
        <taxon>Heteroderidae</taxon>
        <taxon>Heteroderinae</taxon>
        <taxon>Globodera</taxon>
    </lineage>
</organism>
<dbReference type="Pfam" id="PF00743">
    <property type="entry name" value="FMO-like"/>
    <property type="match status" value="1"/>
</dbReference>
<evidence type="ECO:0000313" key="22">
    <source>
        <dbReference type="WBParaSite" id="GPLIN_001420200"/>
    </source>
</evidence>
<dbReference type="SUPFAM" id="SSF51905">
    <property type="entry name" value="FAD/NAD(P)-binding domain"/>
    <property type="match status" value="2"/>
</dbReference>
<comment type="catalytic activity">
    <reaction evidence="17">
        <text>N,N-dimethylaniline + NADPH + O2 + H(+) = N,N-dimethylaniline N-oxide + NADP(+) + H2O</text>
        <dbReference type="Rhea" id="RHEA:24468"/>
        <dbReference type="ChEBI" id="CHEBI:15377"/>
        <dbReference type="ChEBI" id="CHEBI:15378"/>
        <dbReference type="ChEBI" id="CHEBI:15379"/>
        <dbReference type="ChEBI" id="CHEBI:16269"/>
        <dbReference type="ChEBI" id="CHEBI:17735"/>
        <dbReference type="ChEBI" id="CHEBI:57783"/>
        <dbReference type="ChEBI" id="CHEBI:58349"/>
        <dbReference type="EC" id="1.14.13.8"/>
    </reaction>
    <physiologicalReaction direction="left-to-right" evidence="17">
        <dbReference type="Rhea" id="RHEA:24469"/>
    </physiologicalReaction>
</comment>
<evidence type="ECO:0000256" key="12">
    <source>
        <dbReference type="ARBA" id="ARBA00023136"/>
    </source>
</evidence>
<keyword evidence="12 18" id="KW-0472">Membrane</keyword>
<evidence type="ECO:0000256" key="7">
    <source>
        <dbReference type="ARBA" id="ARBA00022827"/>
    </source>
</evidence>
<dbReference type="FunFam" id="3.50.50.60:FF:000159">
    <property type="entry name" value="Dimethylaniline monooxygenase [N-oxide-forming]"/>
    <property type="match status" value="1"/>
</dbReference>
<evidence type="ECO:0000256" key="10">
    <source>
        <dbReference type="ARBA" id="ARBA00023002"/>
    </source>
</evidence>
<dbReference type="PANTHER" id="PTHR23023">
    <property type="entry name" value="DIMETHYLANILINE MONOOXYGENASE"/>
    <property type="match status" value="1"/>
</dbReference>
<dbReference type="GO" id="GO:0050661">
    <property type="term" value="F:NADP binding"/>
    <property type="evidence" value="ECO:0007669"/>
    <property type="project" value="InterPro"/>
</dbReference>
<evidence type="ECO:0000256" key="13">
    <source>
        <dbReference type="ARBA" id="ARBA00045957"/>
    </source>
</evidence>
<evidence type="ECO:0000256" key="4">
    <source>
        <dbReference type="ARBA" id="ARBA00022630"/>
    </source>
</evidence>
<comment type="similarity">
    <text evidence="3 18 19">Belongs to the FMO family.</text>
</comment>
<keyword evidence="6 18" id="KW-0256">Endoplasmic reticulum</keyword>
<comment type="catalytic activity">
    <reaction evidence="16">
        <text>trimethylamine + NADPH + O2 = trimethylamine N-oxide + NADP(+) + H2O</text>
        <dbReference type="Rhea" id="RHEA:31979"/>
        <dbReference type="ChEBI" id="CHEBI:15377"/>
        <dbReference type="ChEBI" id="CHEBI:15379"/>
        <dbReference type="ChEBI" id="CHEBI:15724"/>
        <dbReference type="ChEBI" id="CHEBI:57783"/>
        <dbReference type="ChEBI" id="CHEBI:58349"/>
        <dbReference type="ChEBI" id="CHEBI:58389"/>
        <dbReference type="EC" id="1.14.13.148"/>
    </reaction>
    <physiologicalReaction direction="left-to-right" evidence="16">
        <dbReference type="Rhea" id="RHEA:31980"/>
    </physiologicalReaction>
</comment>
<sequence>MIKKRCAIVGAAVSGLPSARWALAYDYEPVIFERLDKIGGLWRYKPEQFNPELASVMKSTVIDTSKEMNAFSDFPPPDHFANYMHNTQMLAYLELYAEHHDLYPYIRFHNTVLGVRRADDYAKNGRWLVKWRDERETEREEEFDAVVLAQGHHARPKIVKFEGQDKFEGRLIHSHDYKDSKQYEDQVNVVVGAGNSAMDLAVELGRVGKKCYLSTRRGAWVGKRVGDHGMPEDCALNTRFNACMINRILPKPLVNWLAIRQCQKRFDHAKYGIMPKHGFFSQHLTVSDDLPCRIITGSVQVQPDIREFTSHGIVWADGTVTDGIDNVVMATGYLFNFDLVENGQLIPAKDNTARLYKNMLTPQLADWNTLVIVGLAQPSGAIHPVAEMQARLFFAALCGDAKLPSREGMERDIDSSQAELAKQFVKSTRHTIEVDYILFMDELAELLGCKPNPLDFMLSNPRLAHALLFGPNAAYVYRLCGTKVWDGAEHAILDIPRRMDVCLSGRKVEKELTTPEWAEYRTLVAMFVGVMVFVVYLLRAFIL</sequence>
<dbReference type="EC" id="1.-.-.-" evidence="19"/>
<evidence type="ECO:0000256" key="2">
    <source>
        <dbReference type="ARBA" id="ARBA00004389"/>
    </source>
</evidence>
<protein>
    <recommendedName>
        <fullName evidence="19">Flavin-containing monooxygenase</fullName>
        <ecNumber evidence="19">1.-.-.-</ecNumber>
    </recommendedName>
</protein>
<evidence type="ECO:0000256" key="6">
    <source>
        <dbReference type="ARBA" id="ARBA00022824"/>
    </source>
</evidence>
<dbReference type="PRINTS" id="PR01121">
    <property type="entry name" value="FMOXYGENASE1"/>
</dbReference>
<reference evidence="22" key="2">
    <citation type="submission" date="2016-06" db="UniProtKB">
        <authorList>
            <consortium name="WormBaseParasite"/>
        </authorList>
    </citation>
    <scope>IDENTIFICATION</scope>
</reference>
<keyword evidence="9 20" id="KW-1133">Transmembrane helix</keyword>
<evidence type="ECO:0000256" key="20">
    <source>
        <dbReference type="SAM" id="Phobius"/>
    </source>
</evidence>
<dbReference type="GO" id="GO:0005789">
    <property type="term" value="C:endoplasmic reticulum membrane"/>
    <property type="evidence" value="ECO:0007669"/>
    <property type="project" value="UniProtKB-SubCell"/>
</dbReference>
<dbReference type="GO" id="GO:0047822">
    <property type="term" value="F:hypotaurine monooxygenase activity"/>
    <property type="evidence" value="ECO:0007669"/>
    <property type="project" value="RHEA"/>
</dbReference>
<evidence type="ECO:0000256" key="5">
    <source>
        <dbReference type="ARBA" id="ARBA00022692"/>
    </source>
</evidence>
<name>A0A183CMU5_GLOPA</name>
<dbReference type="WBParaSite" id="GPLIN_001420200">
    <property type="protein sequence ID" value="GPLIN_001420200"/>
    <property type="gene ID" value="GPLIN_001420200"/>
</dbReference>
<reference evidence="21" key="1">
    <citation type="submission" date="2014-05" db="EMBL/GenBank/DDBJ databases">
        <title>The genome and life-stage specific transcriptomes of Globodera pallida elucidate key aspects of plant parasitism by a cyst nematode.</title>
        <authorList>
            <person name="Cotton J.A."/>
            <person name="Lilley C.J."/>
            <person name="Jones L.M."/>
            <person name="Kikuchi T."/>
            <person name="Reid A.J."/>
            <person name="Thorpe P."/>
            <person name="Tsai I.J."/>
            <person name="Beasley H."/>
            <person name="Blok V."/>
            <person name="Cock P.J.A."/>
            <person name="Van den Akker S.E."/>
            <person name="Holroyd N."/>
            <person name="Hunt M."/>
            <person name="Mantelin S."/>
            <person name="Naghra H."/>
            <person name="Pain A."/>
            <person name="Palomares-Rius J.E."/>
            <person name="Zarowiecki M."/>
            <person name="Berriman M."/>
            <person name="Jones J.T."/>
            <person name="Urwin P.E."/>
        </authorList>
    </citation>
    <scope>NUCLEOTIDE SEQUENCE [LARGE SCALE GENOMIC DNA]</scope>
    <source>
        <strain evidence="21">Lindley</strain>
    </source>
</reference>
<keyword evidence="7 18" id="KW-0274">FAD</keyword>
<comment type="cofactor">
    <cofactor evidence="1 18 19">
        <name>FAD</name>
        <dbReference type="ChEBI" id="CHEBI:57692"/>
    </cofactor>
</comment>
<dbReference type="GO" id="GO:0004499">
    <property type="term" value="F:N,N-dimethylaniline monooxygenase activity"/>
    <property type="evidence" value="ECO:0007669"/>
    <property type="project" value="UniProtKB-UniRule"/>
</dbReference>
<dbReference type="InterPro" id="IPR050346">
    <property type="entry name" value="FMO-like"/>
</dbReference>
<evidence type="ECO:0000256" key="8">
    <source>
        <dbReference type="ARBA" id="ARBA00022857"/>
    </source>
</evidence>
<keyword evidence="21" id="KW-1185">Reference proteome</keyword>
<feature type="transmembrane region" description="Helical" evidence="20">
    <location>
        <begin position="523"/>
        <end position="542"/>
    </location>
</feature>
<dbReference type="InterPro" id="IPR036188">
    <property type="entry name" value="FAD/NAD-bd_sf"/>
</dbReference>
<dbReference type="Proteomes" id="UP000050741">
    <property type="component" value="Unassembled WGS sequence"/>
</dbReference>
<keyword evidence="5 20" id="KW-0812">Transmembrane</keyword>
<comment type="catalytic activity">
    <reaction evidence="15">
        <text>hypotaurine + NADPH + O2 + H(+) = taurine + NADP(+) + H2O</text>
        <dbReference type="Rhea" id="RHEA:69819"/>
        <dbReference type="ChEBI" id="CHEBI:15377"/>
        <dbReference type="ChEBI" id="CHEBI:15378"/>
        <dbReference type="ChEBI" id="CHEBI:15379"/>
        <dbReference type="ChEBI" id="CHEBI:57783"/>
        <dbReference type="ChEBI" id="CHEBI:57853"/>
        <dbReference type="ChEBI" id="CHEBI:58349"/>
        <dbReference type="ChEBI" id="CHEBI:507393"/>
        <dbReference type="EC" id="1.14.13.8"/>
    </reaction>
    <physiologicalReaction direction="left-to-right" evidence="15">
        <dbReference type="Rhea" id="RHEA:69820"/>
    </physiologicalReaction>
</comment>
<dbReference type="GO" id="GO:0050660">
    <property type="term" value="F:flavin adenine dinucleotide binding"/>
    <property type="evidence" value="ECO:0007669"/>
    <property type="project" value="InterPro"/>
</dbReference>
<dbReference type="PRINTS" id="PR00370">
    <property type="entry name" value="FMOXYGENASE"/>
</dbReference>
<evidence type="ECO:0000256" key="17">
    <source>
        <dbReference type="ARBA" id="ARBA00049443"/>
    </source>
</evidence>
<evidence type="ECO:0000256" key="18">
    <source>
        <dbReference type="PIRNR" id="PIRNR000332"/>
    </source>
</evidence>
<dbReference type="AlphaFoldDB" id="A0A183CMU5"/>
<keyword evidence="8 18" id="KW-0521">NADP</keyword>
<evidence type="ECO:0000256" key="19">
    <source>
        <dbReference type="RuleBase" id="RU361177"/>
    </source>
</evidence>
<comment type="catalytic activity">
    <reaction evidence="14">
        <text>hypotaurine + NADH + O2 + H(+) = taurine + NAD(+) + H2O</text>
        <dbReference type="Rhea" id="RHEA:74111"/>
        <dbReference type="ChEBI" id="CHEBI:15377"/>
        <dbReference type="ChEBI" id="CHEBI:15378"/>
        <dbReference type="ChEBI" id="CHEBI:15379"/>
        <dbReference type="ChEBI" id="CHEBI:57540"/>
        <dbReference type="ChEBI" id="CHEBI:57853"/>
        <dbReference type="ChEBI" id="CHEBI:57945"/>
        <dbReference type="ChEBI" id="CHEBI:507393"/>
        <dbReference type="EC" id="1.14.13.8"/>
    </reaction>
    <physiologicalReaction direction="left-to-right" evidence="14">
        <dbReference type="Rhea" id="RHEA:74112"/>
    </physiologicalReaction>
</comment>
<evidence type="ECO:0000256" key="9">
    <source>
        <dbReference type="ARBA" id="ARBA00022989"/>
    </source>
</evidence>
<evidence type="ECO:0000256" key="1">
    <source>
        <dbReference type="ARBA" id="ARBA00001974"/>
    </source>
</evidence>
<evidence type="ECO:0000256" key="11">
    <source>
        <dbReference type="ARBA" id="ARBA00023033"/>
    </source>
</evidence>
<evidence type="ECO:0000256" key="15">
    <source>
        <dbReference type="ARBA" id="ARBA00048041"/>
    </source>
</evidence>
<dbReference type="InterPro" id="IPR000960">
    <property type="entry name" value="Flavin_mOase"/>
</dbReference>
<evidence type="ECO:0000256" key="3">
    <source>
        <dbReference type="ARBA" id="ARBA00009183"/>
    </source>
</evidence>
<proteinExistence type="inferred from homology"/>